<evidence type="ECO:0000313" key="4">
    <source>
        <dbReference type="Proteomes" id="UP000272136"/>
    </source>
</evidence>
<reference evidence="3 5" key="1">
    <citation type="journal article" date="2015" name="Genome Announc.">
        <title>Draft Genome Sequence of Vibrio owensii Strain SH-14, Which Causes Shrimp Acute Hepatopancreatic Necrosis Disease.</title>
        <authorList>
            <person name="Liu L."/>
            <person name="Xiao J."/>
            <person name="Xia X."/>
            <person name="Pan Y."/>
            <person name="Yan S."/>
            <person name="Wang Y."/>
        </authorList>
    </citation>
    <scope>NUCLEOTIDE SEQUENCE [LARGE SCALE GENOMIC DNA]</scope>
    <source>
        <strain evidence="3 5">SH14</strain>
    </source>
</reference>
<evidence type="ECO:0000313" key="5">
    <source>
        <dbReference type="Proteomes" id="UP000390336"/>
    </source>
</evidence>
<dbReference type="EMBL" id="CP045859">
    <property type="protein sequence ID" value="QGH47275.1"/>
    <property type="molecule type" value="Genomic_DNA"/>
</dbReference>
<evidence type="ECO:0000256" key="1">
    <source>
        <dbReference type="SAM" id="SignalP"/>
    </source>
</evidence>
<dbReference type="RefSeq" id="WP_054824833.1">
    <property type="nucleotide sequence ID" value="NZ_CP033138.1"/>
</dbReference>
<keyword evidence="1" id="KW-0732">Signal</keyword>
<feature type="signal peptide" evidence="1">
    <location>
        <begin position="1"/>
        <end position="20"/>
    </location>
</feature>
<reference evidence="3" key="3">
    <citation type="submission" date="2019-11" db="EMBL/GenBank/DDBJ databases">
        <title>Complete genome sequence of Vibrio owensii SH-14 isolated from shrimp with acute hepatopancreatic necrosis diease.</title>
        <authorList>
            <person name="Liang X."/>
            <person name="Wang Y."/>
        </authorList>
    </citation>
    <scope>NUCLEOTIDE SEQUENCE</scope>
    <source>
        <strain evidence="3">SH14</strain>
    </source>
</reference>
<organism evidence="3 5">
    <name type="scientific">Vibrio owensii</name>
    <dbReference type="NCBI Taxonomy" id="696485"/>
    <lineage>
        <taxon>Bacteria</taxon>
        <taxon>Pseudomonadati</taxon>
        <taxon>Pseudomonadota</taxon>
        <taxon>Gammaproteobacteria</taxon>
        <taxon>Vibrionales</taxon>
        <taxon>Vibrionaceae</taxon>
        <taxon>Vibrio</taxon>
    </lineage>
</organism>
<evidence type="ECO:0000313" key="2">
    <source>
        <dbReference type="EMBL" id="AYO18081.1"/>
    </source>
</evidence>
<sequence length="70" mass="7265">MKKGCLVLVLSAALSLSGCAASYVKYEVSGADSCAPYVKAETTMGVSVTVNDESQCAQSETQPEETPNSE</sequence>
<evidence type="ECO:0000313" key="3">
    <source>
        <dbReference type="EMBL" id="QGH47275.1"/>
    </source>
</evidence>
<accession>A0AAP9KAB6</accession>
<gene>
    <name evidence="3" type="ORF">APZ19_09330</name>
    <name evidence="2" type="ORF">D0812_27465</name>
</gene>
<name>A0AAP9KAB6_9VIBR</name>
<dbReference type="Proteomes" id="UP000390336">
    <property type="component" value="Chromosome 1"/>
</dbReference>
<reference evidence="2 4" key="2">
    <citation type="submission" date="2018-10" db="EMBL/GenBank/DDBJ databases">
        <title>Whole Genome of Vibrio owensii strain 170502, isolated from Acute Hepatopancreatic Necrosis Disease (AHPND) shrimp.</title>
        <authorList>
            <person name="Yan M."/>
            <person name="Wang X."/>
            <person name="Wang Y."/>
        </authorList>
    </citation>
    <scope>NUCLEOTIDE SEQUENCE [LARGE SCALE GENOMIC DNA]</scope>
    <source>
        <strain evidence="2 4">1700302</strain>
    </source>
</reference>
<dbReference type="PROSITE" id="PS51257">
    <property type="entry name" value="PROKAR_LIPOPROTEIN"/>
    <property type="match status" value="1"/>
</dbReference>
<dbReference type="Proteomes" id="UP000272136">
    <property type="component" value="Chromosome 2"/>
</dbReference>
<dbReference type="EMBL" id="CP033138">
    <property type="protein sequence ID" value="AYO18081.1"/>
    <property type="molecule type" value="Genomic_DNA"/>
</dbReference>
<keyword evidence="4" id="KW-1185">Reference proteome</keyword>
<dbReference type="AlphaFoldDB" id="A0AAP9KAB6"/>
<proteinExistence type="predicted"/>
<evidence type="ECO:0008006" key="6">
    <source>
        <dbReference type="Google" id="ProtNLM"/>
    </source>
</evidence>
<feature type="chain" id="PRO_5042959455" description="Lipoprotein" evidence="1">
    <location>
        <begin position="21"/>
        <end position="70"/>
    </location>
</feature>
<protein>
    <recommendedName>
        <fullName evidence="6">Lipoprotein</fullName>
    </recommendedName>
</protein>